<reference evidence="5" key="1">
    <citation type="journal article" date="2019" name="Int. J. Syst. Evol. Microbiol.">
        <title>The Global Catalogue of Microorganisms (GCM) 10K type strain sequencing project: providing services to taxonomists for standard genome sequencing and annotation.</title>
        <authorList>
            <consortium name="The Broad Institute Genomics Platform"/>
            <consortium name="The Broad Institute Genome Sequencing Center for Infectious Disease"/>
            <person name="Wu L."/>
            <person name="Ma J."/>
        </authorList>
    </citation>
    <scope>NUCLEOTIDE SEQUENCE [LARGE SCALE GENOMIC DNA]</scope>
    <source>
        <strain evidence="5">JCM 14969</strain>
    </source>
</reference>
<dbReference type="InterPro" id="IPR020084">
    <property type="entry name" value="NUDIX_hydrolase_CS"/>
</dbReference>
<organism evidence="4 5">
    <name type="scientific">Kribbella sancticallisti</name>
    <dbReference type="NCBI Taxonomy" id="460087"/>
    <lineage>
        <taxon>Bacteria</taxon>
        <taxon>Bacillati</taxon>
        <taxon>Actinomycetota</taxon>
        <taxon>Actinomycetes</taxon>
        <taxon>Propionibacteriales</taxon>
        <taxon>Kribbellaceae</taxon>
        <taxon>Kribbella</taxon>
    </lineage>
</organism>
<sequence length="167" mass="18414">MLLGTFVHDRNLDLTARTVQRTAVRGVLFRGDEVLLLASRHGDYKFPGGGVERGESMPAALIREFEEECGLTGVEVGLALGTTVEYLRAAEPEYEVFKMISHYFYCSGTGDFGSQALEGYESELELEPRWVTVADALQANQSVQAAGVGVMRWLVRETQVLSHLADL</sequence>
<proteinExistence type="predicted"/>
<gene>
    <name evidence="4" type="ORF">GCM10009789_79660</name>
</gene>
<dbReference type="InterPro" id="IPR015797">
    <property type="entry name" value="NUDIX_hydrolase-like_dom_sf"/>
</dbReference>
<protein>
    <submittedName>
        <fullName evidence="4">NUDIX domain-containing protein</fullName>
    </submittedName>
</protein>
<keyword evidence="5" id="KW-1185">Reference proteome</keyword>
<dbReference type="PROSITE" id="PS51462">
    <property type="entry name" value="NUDIX"/>
    <property type="match status" value="1"/>
</dbReference>
<evidence type="ECO:0000256" key="1">
    <source>
        <dbReference type="ARBA" id="ARBA00001946"/>
    </source>
</evidence>
<feature type="domain" description="Nudix hydrolase" evidence="3">
    <location>
        <begin position="19"/>
        <end position="156"/>
    </location>
</feature>
<evidence type="ECO:0000313" key="5">
    <source>
        <dbReference type="Proteomes" id="UP001500393"/>
    </source>
</evidence>
<dbReference type="Gene3D" id="3.90.79.10">
    <property type="entry name" value="Nucleoside Triphosphate Pyrophosphohydrolase"/>
    <property type="match status" value="1"/>
</dbReference>
<dbReference type="RefSeq" id="WP_344221942.1">
    <property type="nucleotide sequence ID" value="NZ_BAAAOS010000063.1"/>
</dbReference>
<dbReference type="SUPFAM" id="SSF55811">
    <property type="entry name" value="Nudix"/>
    <property type="match status" value="1"/>
</dbReference>
<evidence type="ECO:0000313" key="4">
    <source>
        <dbReference type="EMBL" id="GAA1613486.1"/>
    </source>
</evidence>
<evidence type="ECO:0000256" key="2">
    <source>
        <dbReference type="ARBA" id="ARBA00022801"/>
    </source>
</evidence>
<dbReference type="EMBL" id="BAAAOS010000063">
    <property type="protein sequence ID" value="GAA1613486.1"/>
    <property type="molecule type" value="Genomic_DNA"/>
</dbReference>
<accession>A0ABP4QN76</accession>
<comment type="caution">
    <text evidence="4">The sequence shown here is derived from an EMBL/GenBank/DDBJ whole genome shotgun (WGS) entry which is preliminary data.</text>
</comment>
<dbReference type="Pfam" id="PF00293">
    <property type="entry name" value="NUDIX"/>
    <property type="match status" value="1"/>
</dbReference>
<dbReference type="Proteomes" id="UP001500393">
    <property type="component" value="Unassembled WGS sequence"/>
</dbReference>
<dbReference type="PANTHER" id="PTHR43046">
    <property type="entry name" value="GDP-MANNOSE MANNOSYL HYDROLASE"/>
    <property type="match status" value="1"/>
</dbReference>
<keyword evidence="2" id="KW-0378">Hydrolase</keyword>
<dbReference type="PROSITE" id="PS00893">
    <property type="entry name" value="NUDIX_BOX"/>
    <property type="match status" value="1"/>
</dbReference>
<evidence type="ECO:0000259" key="3">
    <source>
        <dbReference type="PROSITE" id="PS51462"/>
    </source>
</evidence>
<dbReference type="PANTHER" id="PTHR43046:SF15">
    <property type="entry name" value="MUTT_NUDIX FAMILY PROTEIN"/>
    <property type="match status" value="1"/>
</dbReference>
<name>A0ABP4QN76_9ACTN</name>
<dbReference type="InterPro" id="IPR000086">
    <property type="entry name" value="NUDIX_hydrolase_dom"/>
</dbReference>
<comment type="cofactor">
    <cofactor evidence="1">
        <name>Mg(2+)</name>
        <dbReference type="ChEBI" id="CHEBI:18420"/>
    </cofactor>
</comment>